<evidence type="ECO:0000256" key="3">
    <source>
        <dbReference type="ARBA" id="ARBA00022801"/>
    </source>
</evidence>
<evidence type="ECO:0000256" key="6">
    <source>
        <dbReference type="ARBA" id="ARBA00057826"/>
    </source>
</evidence>
<evidence type="ECO:0000256" key="5">
    <source>
        <dbReference type="ARBA" id="ARBA00023145"/>
    </source>
</evidence>
<dbReference type="GO" id="GO:0050727">
    <property type="term" value="P:regulation of inflammatory response"/>
    <property type="evidence" value="ECO:0007669"/>
    <property type="project" value="TreeGrafter"/>
</dbReference>
<accession>A0A974DG86</accession>
<dbReference type="GO" id="GO:0042981">
    <property type="term" value="P:regulation of apoptotic process"/>
    <property type="evidence" value="ECO:0007669"/>
    <property type="project" value="InterPro"/>
</dbReference>
<dbReference type="InterPro" id="IPR015917">
    <property type="entry name" value="Pept_C14A"/>
</dbReference>
<dbReference type="PROSITE" id="PS50208">
    <property type="entry name" value="CASPASE_P20"/>
    <property type="match status" value="1"/>
</dbReference>
<dbReference type="GO" id="GO:0072557">
    <property type="term" value="C:IPAF inflammasome complex"/>
    <property type="evidence" value="ECO:0007669"/>
    <property type="project" value="TreeGrafter"/>
</dbReference>
<evidence type="ECO:0000256" key="4">
    <source>
        <dbReference type="ARBA" id="ARBA00022807"/>
    </source>
</evidence>
<feature type="domain" description="Caspase family p10" evidence="10">
    <location>
        <begin position="293"/>
        <end position="380"/>
    </location>
</feature>
<feature type="active site" evidence="8">
    <location>
        <position position="216"/>
    </location>
</feature>
<dbReference type="PIRSF" id="PIRSF038001">
    <property type="entry name" value="Caspase_ICE"/>
    <property type="match status" value="1"/>
</dbReference>
<evidence type="ECO:0000313" key="14">
    <source>
        <dbReference type="Proteomes" id="UP000694892"/>
    </source>
</evidence>
<dbReference type="FunFam" id="3.40.50.1460:FF:000007">
    <property type="entry name" value="Caspase-1"/>
    <property type="match status" value="1"/>
</dbReference>
<dbReference type="OMA" id="ACRGANH"/>
<dbReference type="InterPro" id="IPR016129">
    <property type="entry name" value="Caspase_his_AS"/>
</dbReference>
<evidence type="ECO:0000259" key="10">
    <source>
        <dbReference type="PROSITE" id="PS50207"/>
    </source>
</evidence>
<dbReference type="InterPro" id="IPR033139">
    <property type="entry name" value="Caspase_cys_AS"/>
</dbReference>
<organism evidence="13 14">
    <name type="scientific">Xenopus laevis</name>
    <name type="common">African clawed frog</name>
    <dbReference type="NCBI Taxonomy" id="8355"/>
    <lineage>
        <taxon>Eukaryota</taxon>
        <taxon>Metazoa</taxon>
        <taxon>Chordata</taxon>
        <taxon>Craniata</taxon>
        <taxon>Vertebrata</taxon>
        <taxon>Euteleostomi</taxon>
        <taxon>Amphibia</taxon>
        <taxon>Batrachia</taxon>
        <taxon>Anura</taxon>
        <taxon>Pipoidea</taxon>
        <taxon>Pipidae</taxon>
        <taxon>Xenopodinae</taxon>
        <taxon>Xenopus</taxon>
        <taxon>Xenopus</taxon>
    </lineage>
</organism>
<dbReference type="Pfam" id="PF00619">
    <property type="entry name" value="CARD"/>
    <property type="match status" value="1"/>
</dbReference>
<dbReference type="InterPro" id="IPR011029">
    <property type="entry name" value="DEATH-like_dom_sf"/>
</dbReference>
<comment type="similarity">
    <text evidence="1 9">Belongs to the peptidase C14A family.</text>
</comment>
<name>A0A974DG86_XENLA</name>
<dbReference type="Gene3D" id="3.40.50.1460">
    <property type="match status" value="1"/>
</dbReference>
<keyword evidence="2" id="KW-0645">Protease</keyword>
<sequence length="382" mass="43357">MTAQLNKVRKAIINGCNPAMISDLLDDLQDKHVLKDYEVEHINKKNNTSRDRCRDMIDSVKKKGEYSSNILLESLVKNHKTLAESLGLHEHAPSPIQEHNEDTIKDKEINSVIPCSAEEFKNIYDSHGDKIYEVREREGRKRLALIICNETFQSMSERRGAKLDLEGMNKLLNELGYQVQQHTNLTKAEMVKAMKEFAAREEHADSDSTFIVLMSHGDKPGVCGTDSKKTENGQYGVTNLLQVDEIFSTFNNVKCSRLRDKPKVIIIQACRGENQGGELVRDDVAPAPLKDDAVHHVQTETDSICFYSSTPDTASWRNPTKGSVFIIRLIEKMNELAHCQPLGDIFLEVQSSFKDKSPNQYSQMPTLERSTMTKKFYLFPGY</sequence>
<dbReference type="GO" id="GO:0097169">
    <property type="term" value="C:AIM2 inflammasome complex"/>
    <property type="evidence" value="ECO:0007669"/>
    <property type="project" value="TreeGrafter"/>
</dbReference>
<dbReference type="AlphaFoldDB" id="A0A974DG86"/>
<feature type="domain" description="Caspase family p20" evidence="11">
    <location>
        <begin position="140"/>
        <end position="274"/>
    </location>
</feature>
<evidence type="ECO:0000313" key="13">
    <source>
        <dbReference type="EMBL" id="OCT91479.1"/>
    </source>
</evidence>
<dbReference type="PROSITE" id="PS50207">
    <property type="entry name" value="CASPASE_P10"/>
    <property type="match status" value="1"/>
</dbReference>
<keyword evidence="4" id="KW-0788">Thiol protease</keyword>
<dbReference type="GO" id="GO:0006508">
    <property type="term" value="P:proteolysis"/>
    <property type="evidence" value="ECO:0007669"/>
    <property type="project" value="UniProtKB-KW"/>
</dbReference>
<dbReference type="PANTHER" id="PTHR47901">
    <property type="entry name" value="CASPASE RECRUITMENT DOMAIN-CONTAINING PROTEIN 18"/>
    <property type="match status" value="1"/>
</dbReference>
<dbReference type="SMART" id="SM00114">
    <property type="entry name" value="CARD"/>
    <property type="match status" value="1"/>
</dbReference>
<dbReference type="PANTHER" id="PTHR47901:SF3">
    <property type="entry name" value="CASPASE-1"/>
    <property type="match status" value="1"/>
</dbReference>
<comment type="function">
    <text evidence="6">Thiol protease involved in a variety of inflammatory processes by proteolytically cleaving other proteins, such as the precursors of the inflammatory cytokines interleukin-1 beta (IL1B) and interleukin 18 (IL18) as well as the pyroptosis inducer Gasdermin-D (GSDMD), into active mature peptides. Plays a key role in cell immunity as an inflammatory response initiator: once activated through formation of an inflammasome complex, it initiates a pro-inflammatory response through the cleavage of the two inflammatory cytokines IL1B and IL18, releasing the mature cytokines which are involved in a variety of inflammatory processes. Cleaves a tetrapeptide after an Asp residue at position P1. Also initiates pyroptosis, a programmed lytic cell death pathway, through cleavage of GSDMD.</text>
</comment>
<dbReference type="InterPro" id="IPR002138">
    <property type="entry name" value="Pept_C14_p10"/>
</dbReference>
<protein>
    <submittedName>
        <fullName evidence="13">Uncharacterized protein</fullName>
    </submittedName>
</protein>
<reference evidence="14" key="1">
    <citation type="journal article" date="2016" name="Nature">
        <title>Genome evolution in the allotetraploid frog Xenopus laevis.</title>
        <authorList>
            <person name="Session A.M."/>
            <person name="Uno Y."/>
            <person name="Kwon T."/>
            <person name="Chapman J.A."/>
            <person name="Toyoda A."/>
            <person name="Takahashi S."/>
            <person name="Fukui A."/>
            <person name="Hikosaka A."/>
            <person name="Suzuki A."/>
            <person name="Kondo M."/>
            <person name="van Heeringen S.J."/>
            <person name="Quigley I."/>
            <person name="Heinz S."/>
            <person name="Ogino H."/>
            <person name="Ochi H."/>
            <person name="Hellsten U."/>
            <person name="Lyons J.B."/>
            <person name="Simakov O."/>
            <person name="Putnam N."/>
            <person name="Stites J."/>
            <person name="Kuroki Y."/>
            <person name="Tanaka T."/>
            <person name="Michiue T."/>
            <person name="Watanabe M."/>
            <person name="Bogdanovic O."/>
            <person name="Lister R."/>
            <person name="Georgiou G."/>
            <person name="Paranjpe S.S."/>
            <person name="van Kruijsbergen I."/>
            <person name="Shu S."/>
            <person name="Carlson J."/>
            <person name="Kinoshita T."/>
            <person name="Ohta Y."/>
            <person name="Mawaribuchi S."/>
            <person name="Jenkins J."/>
            <person name="Grimwood J."/>
            <person name="Schmutz J."/>
            <person name="Mitros T."/>
            <person name="Mozaffari S.V."/>
            <person name="Suzuki Y."/>
            <person name="Haramoto Y."/>
            <person name="Yamamoto T.S."/>
            <person name="Takagi C."/>
            <person name="Heald R."/>
            <person name="Miller K."/>
            <person name="Haudenschild C."/>
            <person name="Kitzman J."/>
            <person name="Nakayama T."/>
            <person name="Izutsu Y."/>
            <person name="Robert J."/>
            <person name="Fortriede J."/>
            <person name="Burns K."/>
            <person name="Lotay V."/>
            <person name="Karimi K."/>
            <person name="Yasuoka Y."/>
            <person name="Dichmann D.S."/>
            <person name="Flajnik M.F."/>
            <person name="Houston D.W."/>
            <person name="Shendure J."/>
            <person name="DuPasquier L."/>
            <person name="Vize P.D."/>
            <person name="Zorn A.M."/>
            <person name="Ito M."/>
            <person name="Marcotte E.M."/>
            <person name="Wallingford J.B."/>
            <person name="Ito Y."/>
            <person name="Asashima M."/>
            <person name="Ueno N."/>
            <person name="Matsuda Y."/>
            <person name="Veenstra G.J."/>
            <person name="Fujiyama A."/>
            <person name="Harland R.M."/>
            <person name="Taira M."/>
            <person name="Rokhsar D.S."/>
        </authorList>
    </citation>
    <scope>NUCLEOTIDE SEQUENCE [LARGE SCALE GENOMIC DNA]</scope>
    <source>
        <strain evidence="14">J</strain>
    </source>
</reference>
<dbReference type="GO" id="GO:0004197">
    <property type="term" value="F:cysteine-type endopeptidase activity"/>
    <property type="evidence" value="ECO:0007669"/>
    <property type="project" value="InterPro"/>
</dbReference>
<dbReference type="SMART" id="SM00115">
    <property type="entry name" value="CASc"/>
    <property type="match status" value="1"/>
</dbReference>
<dbReference type="CDD" id="cd00032">
    <property type="entry name" value="CASc"/>
    <property type="match status" value="1"/>
</dbReference>
<dbReference type="SUPFAM" id="SSF52129">
    <property type="entry name" value="Caspase-like"/>
    <property type="match status" value="1"/>
</dbReference>
<proteinExistence type="inferred from homology"/>
<dbReference type="PROSITE" id="PS01121">
    <property type="entry name" value="CASPASE_HIS"/>
    <property type="match status" value="1"/>
</dbReference>
<feature type="active site" evidence="8">
    <location>
        <position position="270"/>
    </location>
</feature>
<evidence type="ECO:0000256" key="1">
    <source>
        <dbReference type="ARBA" id="ARBA00010134"/>
    </source>
</evidence>
<dbReference type="SUPFAM" id="SSF47986">
    <property type="entry name" value="DEATH domain"/>
    <property type="match status" value="1"/>
</dbReference>
<dbReference type="InterPro" id="IPR001315">
    <property type="entry name" value="CARD"/>
</dbReference>
<dbReference type="Proteomes" id="UP000694892">
    <property type="component" value="Chromosome 2S"/>
</dbReference>
<dbReference type="Gene3D" id="1.10.533.10">
    <property type="entry name" value="Death Domain, Fas"/>
    <property type="match status" value="1"/>
</dbReference>
<keyword evidence="5" id="KW-0865">Zymogen</keyword>
<evidence type="ECO:0000256" key="2">
    <source>
        <dbReference type="ARBA" id="ARBA00022670"/>
    </source>
</evidence>
<dbReference type="InterPro" id="IPR001309">
    <property type="entry name" value="Pept_C14_p20"/>
</dbReference>
<evidence type="ECO:0000259" key="11">
    <source>
        <dbReference type="PROSITE" id="PS50208"/>
    </source>
</evidence>
<dbReference type="PROSITE" id="PS01122">
    <property type="entry name" value="CASPASE_CYS"/>
    <property type="match status" value="1"/>
</dbReference>
<feature type="domain" description="CARD" evidence="12">
    <location>
        <begin position="1"/>
        <end position="90"/>
    </location>
</feature>
<comment type="subunit">
    <text evidence="7">Heterotetramer that consists of two anti-parallel arranged heterodimers, each one formed by a 20 kDa (Caspase-1 subunit p20) and a 10 kDa (Caspase-1 subunit p10) subunit. Can form a heterodimer with isoform epsilon which then has an inhibitory effect.</text>
</comment>
<evidence type="ECO:0000259" key="12">
    <source>
        <dbReference type="PROSITE" id="PS50209"/>
    </source>
</evidence>
<dbReference type="PROSITE" id="PS50209">
    <property type="entry name" value="CARD"/>
    <property type="match status" value="1"/>
</dbReference>
<dbReference type="InterPro" id="IPR029030">
    <property type="entry name" value="Caspase-like_dom_sf"/>
</dbReference>
<gene>
    <name evidence="13" type="ORF">XELAEV_18014533mg</name>
</gene>
<evidence type="ECO:0000256" key="9">
    <source>
        <dbReference type="RuleBase" id="RU003971"/>
    </source>
</evidence>
<evidence type="ECO:0000256" key="7">
    <source>
        <dbReference type="ARBA" id="ARBA00065638"/>
    </source>
</evidence>
<dbReference type="InterPro" id="IPR011600">
    <property type="entry name" value="Pept_C14_caspase"/>
</dbReference>
<dbReference type="GO" id="GO:0072559">
    <property type="term" value="C:NLRP3 inflammasome complex"/>
    <property type="evidence" value="ECO:0007669"/>
    <property type="project" value="TreeGrafter"/>
</dbReference>
<evidence type="ECO:0000256" key="8">
    <source>
        <dbReference type="PIRSR" id="PIRSR038001-1"/>
    </source>
</evidence>
<dbReference type="EMBL" id="CM004469">
    <property type="protein sequence ID" value="OCT91479.1"/>
    <property type="molecule type" value="Genomic_DNA"/>
</dbReference>
<dbReference type="Pfam" id="PF00656">
    <property type="entry name" value="Peptidase_C14"/>
    <property type="match status" value="1"/>
</dbReference>
<dbReference type="InterPro" id="IPR002398">
    <property type="entry name" value="Pept_C14"/>
</dbReference>
<dbReference type="PRINTS" id="PR00376">
    <property type="entry name" value="IL1BCENZYME"/>
</dbReference>
<keyword evidence="3" id="KW-0378">Hydrolase</keyword>